<keyword evidence="2" id="KW-1133">Transmembrane helix</keyword>
<dbReference type="eggNOG" id="arCOG05839">
    <property type="taxonomic scope" value="Archaea"/>
</dbReference>
<dbReference type="HOGENOM" id="CLU_679022_0_0_2"/>
<dbReference type="NCBIfam" id="TIGR04288">
    <property type="entry name" value="CGP_CTERM"/>
    <property type="match status" value="1"/>
</dbReference>
<keyword evidence="2" id="KW-0812">Transmembrane</keyword>
<dbReference type="InterPro" id="IPR027553">
    <property type="entry name" value="Heavy_Cys"/>
</dbReference>
<evidence type="ECO:0000313" key="3">
    <source>
        <dbReference type="EMBL" id="ACS32578.1"/>
    </source>
</evidence>
<keyword evidence="2" id="KW-0472">Membrane</keyword>
<keyword evidence="4" id="KW-1185">Reference proteome</keyword>
<evidence type="ECO:0000256" key="2">
    <source>
        <dbReference type="SAM" id="Phobius"/>
    </source>
</evidence>
<dbReference type="PaxDb" id="593117-TGAM_0076"/>
<dbReference type="AlphaFoldDB" id="C5A2S6"/>
<feature type="region of interest" description="Disordered" evidence="1">
    <location>
        <begin position="378"/>
        <end position="410"/>
    </location>
</feature>
<protein>
    <submittedName>
        <fullName evidence="3">Uncharacterized protein</fullName>
    </submittedName>
</protein>
<dbReference type="KEGG" id="tga:TGAM_0076"/>
<name>C5A2S6_THEGJ</name>
<dbReference type="EMBL" id="CP001398">
    <property type="protein sequence ID" value="ACS32578.1"/>
    <property type="molecule type" value="Genomic_DNA"/>
</dbReference>
<evidence type="ECO:0000256" key="1">
    <source>
        <dbReference type="SAM" id="MobiDB-lite"/>
    </source>
</evidence>
<sequence>MILANLSYNRFEATLQASLKPSGGLNKMKPEYLMVRGMRRVYSLLVVVAFIVSMLPAQSVGACFNPSDLYSVEVLLNKPGVEYNLSPAVPPVMEIEGKTFLLRVWNGSKGLHVWIGIPTVRHLGAYWVYSGTFILTSDALEKLRALGWIVNGSKLIKGNATFRITDQGWECKSDSDCATGGCSGEVCGRKGEVEKIVTPCVYAPWYECFQLTSCGCVNGTCSWKPNPEFEKCLRSHGVDPSKVIRAGPTGIVGKAPDPEDLREAVEELLKATGINCTKIEVQSRSEEGPAYDTSEVNASMVMMKVLEELVARGVVRGLTEEDIEEIAEVSEWGNAGWNSHIGWYETKNGTYAWIPYDESKDPLLVRFVGCGAWDTGNGSSVVSTGEPGTSEGLQHGTPEHIGSPRPSSSVSDSVKALCGPGVITLLSLWPLMIVRRRK</sequence>
<evidence type="ECO:0000313" key="4">
    <source>
        <dbReference type="Proteomes" id="UP000001488"/>
    </source>
</evidence>
<dbReference type="PATRIC" id="fig|593117.10.peg.78"/>
<feature type="transmembrane region" description="Helical" evidence="2">
    <location>
        <begin position="41"/>
        <end position="61"/>
    </location>
</feature>
<reference evidence="3 4" key="1">
    <citation type="journal article" date="2007" name="Genome Biol.">
        <title>Genome analysis and genome-wide proteomics of Thermococcus gammatolerans, the most radioresistant organism known amongst the Archaea.</title>
        <authorList>
            <person name="Zivanovic Y."/>
            <person name="Armengaud J."/>
            <person name="Lagorce A."/>
            <person name="Leplat C."/>
            <person name="Guerin P."/>
            <person name="Dutertre M."/>
            <person name="Anthouard V."/>
            <person name="Forterre P."/>
            <person name="Wincker P."/>
            <person name="Confalonieri F."/>
        </authorList>
    </citation>
    <scope>NUCLEOTIDE SEQUENCE [LARGE SCALE GENOMIC DNA]</scope>
    <source>
        <strain evidence="4">DSM 15229 / JCM 11827 / EJ3</strain>
    </source>
</reference>
<dbReference type="STRING" id="593117.TGAM_0076"/>
<dbReference type="Proteomes" id="UP000001488">
    <property type="component" value="Chromosome"/>
</dbReference>
<feature type="compositionally biased region" description="Polar residues" evidence="1">
    <location>
        <begin position="378"/>
        <end position="387"/>
    </location>
</feature>
<dbReference type="NCBIfam" id="TIGR04289">
    <property type="entry name" value="heavy_Cys"/>
    <property type="match status" value="1"/>
</dbReference>
<gene>
    <name evidence="3" type="ordered locus">TGAM_0076</name>
</gene>
<dbReference type="InterPro" id="IPR027552">
    <property type="entry name" value="CGP_CTERM"/>
</dbReference>
<proteinExistence type="predicted"/>
<organism evidence="3 4">
    <name type="scientific">Thermococcus gammatolerans (strain DSM 15229 / JCM 11827 / EJ3)</name>
    <dbReference type="NCBI Taxonomy" id="593117"/>
    <lineage>
        <taxon>Archaea</taxon>
        <taxon>Methanobacteriati</taxon>
        <taxon>Methanobacteriota</taxon>
        <taxon>Thermococci</taxon>
        <taxon>Thermococcales</taxon>
        <taxon>Thermococcaceae</taxon>
        <taxon>Thermococcus</taxon>
    </lineage>
</organism>
<dbReference type="InterPro" id="IPR027556">
    <property type="entry name" value="Heavy_Cys_CGP"/>
</dbReference>
<dbReference type="NCBIfam" id="TIGR04292">
    <property type="entry name" value="heavy_Cys_CGP"/>
    <property type="match status" value="1"/>
</dbReference>
<accession>C5A2S6</accession>